<keyword evidence="10" id="KW-1133">Transmembrane helix</keyword>
<organism evidence="11">
    <name type="scientific">Fusarium incarnatum</name>
    <dbReference type="NCBI Taxonomy" id="298378"/>
    <lineage>
        <taxon>Eukaryota</taxon>
        <taxon>Fungi</taxon>
        <taxon>Dikarya</taxon>
        <taxon>Ascomycota</taxon>
        <taxon>Pezizomycotina</taxon>
        <taxon>Sordariomycetes</taxon>
        <taxon>Hypocreomycetidae</taxon>
        <taxon>Hypocreales</taxon>
        <taxon>Nectriaceae</taxon>
        <taxon>Fusarium</taxon>
        <taxon>Fusarium incarnatum-equiseti species complex</taxon>
    </lineage>
</organism>
<dbReference type="InterPro" id="IPR002403">
    <property type="entry name" value="Cyt_P450_E_grp-IV"/>
</dbReference>
<dbReference type="SUPFAM" id="SSF48264">
    <property type="entry name" value="Cytochrome P450"/>
    <property type="match status" value="1"/>
</dbReference>
<keyword evidence="6 8" id="KW-0408">Iron</keyword>
<dbReference type="AlphaFoldDB" id="D2JM19"/>
<evidence type="ECO:0000256" key="7">
    <source>
        <dbReference type="ARBA" id="ARBA00023033"/>
    </source>
</evidence>
<evidence type="ECO:0000256" key="2">
    <source>
        <dbReference type="ARBA" id="ARBA00010617"/>
    </source>
</evidence>
<evidence type="ECO:0000256" key="10">
    <source>
        <dbReference type="SAM" id="Phobius"/>
    </source>
</evidence>
<evidence type="ECO:0000313" key="11">
    <source>
        <dbReference type="EMBL" id="ACZ55940.1"/>
    </source>
</evidence>
<evidence type="ECO:0000256" key="9">
    <source>
        <dbReference type="RuleBase" id="RU000461"/>
    </source>
</evidence>
<evidence type="ECO:0000256" key="6">
    <source>
        <dbReference type="ARBA" id="ARBA00023004"/>
    </source>
</evidence>
<protein>
    <submittedName>
        <fullName evidence="11">Cytochrome P450 monooxygenase</fullName>
    </submittedName>
</protein>
<dbReference type="PRINTS" id="PR00465">
    <property type="entry name" value="EP450IV"/>
</dbReference>
<keyword evidence="10" id="KW-0472">Membrane</keyword>
<dbReference type="GO" id="GO:0004497">
    <property type="term" value="F:monooxygenase activity"/>
    <property type="evidence" value="ECO:0007669"/>
    <property type="project" value="UniProtKB-KW"/>
</dbReference>
<keyword evidence="7 9" id="KW-0503">Monooxygenase</keyword>
<evidence type="ECO:0000256" key="4">
    <source>
        <dbReference type="ARBA" id="ARBA00022723"/>
    </source>
</evidence>
<evidence type="ECO:0000256" key="5">
    <source>
        <dbReference type="ARBA" id="ARBA00023002"/>
    </source>
</evidence>
<keyword evidence="5 9" id="KW-0560">Oxidoreductase</keyword>
<name>D2JM19_9HYPO</name>
<evidence type="ECO:0000256" key="8">
    <source>
        <dbReference type="PIRSR" id="PIRSR602403-1"/>
    </source>
</evidence>
<dbReference type="InterPro" id="IPR017972">
    <property type="entry name" value="Cyt_P450_CS"/>
</dbReference>
<comment type="cofactor">
    <cofactor evidence="1 8">
        <name>heme</name>
        <dbReference type="ChEBI" id="CHEBI:30413"/>
    </cofactor>
</comment>
<evidence type="ECO:0000256" key="3">
    <source>
        <dbReference type="ARBA" id="ARBA00022617"/>
    </source>
</evidence>
<dbReference type="CDD" id="cd11041">
    <property type="entry name" value="CYP503A1-like"/>
    <property type="match status" value="1"/>
</dbReference>
<dbReference type="PRINTS" id="PR00385">
    <property type="entry name" value="P450"/>
</dbReference>
<dbReference type="PANTHER" id="PTHR46206">
    <property type="entry name" value="CYTOCHROME P450"/>
    <property type="match status" value="1"/>
</dbReference>
<dbReference type="Pfam" id="PF00067">
    <property type="entry name" value="p450"/>
    <property type="match status" value="1"/>
</dbReference>
<reference evidence="11" key="1">
    <citation type="submission" date="2009-09" db="EMBL/GenBank/DDBJ databases">
        <title>Evidence that a secondary metabolic biosynthetic gene cluster has grown by gene relocation during evolution of the filamentous fungus Fusarium.</title>
        <authorList>
            <person name="Proctor R.H."/>
            <person name="McCormick S.P."/>
            <person name="Alexander N.J."/>
            <person name="Desjardins A.E."/>
        </authorList>
    </citation>
    <scope>NUCLEOTIDE SEQUENCE</scope>
    <source>
        <strain evidence="11">NRRL 31160</strain>
    </source>
</reference>
<accession>D2JM19</accession>
<dbReference type="GO" id="GO:0016705">
    <property type="term" value="F:oxidoreductase activity, acting on paired donors, with incorporation or reduction of molecular oxygen"/>
    <property type="evidence" value="ECO:0007669"/>
    <property type="project" value="InterPro"/>
</dbReference>
<feature type="binding site" description="axial binding residue" evidence="8">
    <location>
        <position position="478"/>
    </location>
    <ligand>
        <name>heme</name>
        <dbReference type="ChEBI" id="CHEBI:30413"/>
    </ligand>
    <ligandPart>
        <name>Fe</name>
        <dbReference type="ChEBI" id="CHEBI:18248"/>
    </ligandPart>
</feature>
<evidence type="ECO:0000256" key="1">
    <source>
        <dbReference type="ARBA" id="ARBA00001971"/>
    </source>
</evidence>
<dbReference type="PANTHER" id="PTHR46206:SF2">
    <property type="entry name" value="CYTOCHROME P450 MONOOXYGENASE AUSG-RELATED"/>
    <property type="match status" value="1"/>
</dbReference>
<keyword evidence="10" id="KW-0812">Transmembrane</keyword>
<dbReference type="EMBL" id="GQ915526">
    <property type="protein sequence ID" value="ACZ55940.1"/>
    <property type="molecule type" value="Genomic_DNA"/>
</dbReference>
<dbReference type="Gene3D" id="1.10.630.10">
    <property type="entry name" value="Cytochrome P450"/>
    <property type="match status" value="1"/>
</dbReference>
<gene>
    <name evidence="11" type="primary">TRI1</name>
</gene>
<proteinExistence type="inferred from homology"/>
<keyword evidence="4 8" id="KW-0479">Metal-binding</keyword>
<dbReference type="InterPro" id="IPR001128">
    <property type="entry name" value="Cyt_P450"/>
</dbReference>
<feature type="transmembrane region" description="Helical" evidence="10">
    <location>
        <begin position="45"/>
        <end position="64"/>
    </location>
</feature>
<sequence>MSFIKVELLLQVNVIESQGKEWSRRASVSIDHPRMLNLINSVPTSAYPLFFLFVILTLVVRRLLAPKPSAPLLNPRRFYEFSDNGPVSRILNTTRKTIEDWFAKNPETPMRLICDLGEITVLPPSMADEIKKDSRLSFIKASNDSAFHISIPGFEPYREGGKHEAALVKNVVHGHLKKTLNRITLPLAQETYLAIDEYLGSSQEWHKIPLNATMLPLITRISTRVLLGEDLCRNEEWIRIASSYSVTSTTVAGRLRRWPQHLRYIVSLLSPQCWELRKQVSDSHALIDPILERRRSEEKGTVYNDSLEWFEKTAKAAYDPADTQLFLTAVSIHTTVDLLSQALEDICAHPEIIGPLQDEIRTVIKEEGWNTKALYKMKLLDSALKETQRLKPVQIASMMREALVDVTLQDGTFIPKGHQLAVSCHNMRDEKIYPNANEWDGYRFYRERQEADAAREDKIQLSSTSVEHMGFGYGEHACPGRFFAAKEVKIVMMYLLLNYEWRIPEGTKPNPVSCCTIWVTDPTFEIEVRKKGSEDPALELAY</sequence>
<comment type="similarity">
    <text evidence="2 9">Belongs to the cytochrome P450 family.</text>
</comment>
<dbReference type="GO" id="GO:0020037">
    <property type="term" value="F:heme binding"/>
    <property type="evidence" value="ECO:0007669"/>
    <property type="project" value="InterPro"/>
</dbReference>
<dbReference type="GO" id="GO:0005506">
    <property type="term" value="F:iron ion binding"/>
    <property type="evidence" value="ECO:0007669"/>
    <property type="project" value="InterPro"/>
</dbReference>
<dbReference type="InterPro" id="IPR036396">
    <property type="entry name" value="Cyt_P450_sf"/>
</dbReference>
<dbReference type="PROSITE" id="PS00086">
    <property type="entry name" value="CYTOCHROME_P450"/>
    <property type="match status" value="1"/>
</dbReference>
<keyword evidence="3 8" id="KW-0349">Heme</keyword>